<reference evidence="2 3" key="1">
    <citation type="journal article" date="2019" name="Int. J. Syst. Evol. Microbiol.">
        <title>The Global Catalogue of Microorganisms (GCM) 10K type strain sequencing project: providing services to taxonomists for standard genome sequencing and annotation.</title>
        <authorList>
            <consortium name="The Broad Institute Genomics Platform"/>
            <consortium name="The Broad Institute Genome Sequencing Center for Infectious Disease"/>
            <person name="Wu L."/>
            <person name="Ma J."/>
        </authorList>
    </citation>
    <scope>NUCLEOTIDE SEQUENCE [LARGE SCALE GENOMIC DNA]</scope>
    <source>
        <strain evidence="2 3">JCM 10977</strain>
    </source>
</reference>
<gene>
    <name evidence="2" type="ORF">GCM10009554_63610</name>
</gene>
<organism evidence="2 3">
    <name type="scientific">Kribbella koreensis</name>
    <dbReference type="NCBI Taxonomy" id="57909"/>
    <lineage>
        <taxon>Bacteria</taxon>
        <taxon>Bacillati</taxon>
        <taxon>Actinomycetota</taxon>
        <taxon>Actinomycetes</taxon>
        <taxon>Propionibacteriales</taxon>
        <taxon>Kribbellaceae</taxon>
        <taxon>Kribbella</taxon>
    </lineage>
</organism>
<accession>A0ABN1RE68</accession>
<dbReference type="Proteomes" id="UP001500542">
    <property type="component" value="Unassembled WGS sequence"/>
</dbReference>
<proteinExistence type="predicted"/>
<name>A0ABN1RE68_9ACTN</name>
<feature type="region of interest" description="Disordered" evidence="1">
    <location>
        <begin position="39"/>
        <end position="143"/>
    </location>
</feature>
<feature type="compositionally biased region" description="Basic and acidic residues" evidence="1">
    <location>
        <begin position="120"/>
        <end position="133"/>
    </location>
</feature>
<dbReference type="EMBL" id="BAAAHK010000017">
    <property type="protein sequence ID" value="GAA0955604.1"/>
    <property type="molecule type" value="Genomic_DNA"/>
</dbReference>
<comment type="caution">
    <text evidence="2">The sequence shown here is derived from an EMBL/GenBank/DDBJ whole genome shotgun (WGS) entry which is preliminary data.</text>
</comment>
<evidence type="ECO:0000256" key="1">
    <source>
        <dbReference type="SAM" id="MobiDB-lite"/>
    </source>
</evidence>
<keyword evidence="3" id="KW-1185">Reference proteome</keyword>
<protein>
    <submittedName>
        <fullName evidence="2">Uncharacterized protein</fullName>
    </submittedName>
</protein>
<sequence length="143" mass="15177">MPPDRAVTLPSNRQNPPQVPIVAAVRRRLQRSVVVPGGDWMMADLPSSLPDEPEGEVGGAEPLAPGRSATHAQLPPGGRHAGGKRLLTVLGMHADPLVASSNHTGRHPGPASTPVPPADGARRQRRPPEDRASSQRTHRRIVP</sequence>
<evidence type="ECO:0000313" key="3">
    <source>
        <dbReference type="Proteomes" id="UP001500542"/>
    </source>
</evidence>
<evidence type="ECO:0000313" key="2">
    <source>
        <dbReference type="EMBL" id="GAA0955604.1"/>
    </source>
</evidence>